<organism evidence="24 25">
    <name type="scientific">Sphaeramia orbicularis</name>
    <name type="common">orbiculate cardinalfish</name>
    <dbReference type="NCBI Taxonomy" id="375764"/>
    <lineage>
        <taxon>Eukaryota</taxon>
        <taxon>Metazoa</taxon>
        <taxon>Chordata</taxon>
        <taxon>Craniata</taxon>
        <taxon>Vertebrata</taxon>
        <taxon>Euteleostomi</taxon>
        <taxon>Actinopterygii</taxon>
        <taxon>Neopterygii</taxon>
        <taxon>Teleostei</taxon>
        <taxon>Neoteleostei</taxon>
        <taxon>Acanthomorphata</taxon>
        <taxon>Gobiaria</taxon>
        <taxon>Kurtiformes</taxon>
        <taxon>Apogonoidei</taxon>
        <taxon>Apogonidae</taxon>
        <taxon>Apogoninae</taxon>
        <taxon>Sphaeramia</taxon>
    </lineage>
</organism>
<comment type="catalytic activity">
    <reaction evidence="18">
        <text>prostaglandin A1 + NAD(+) = 15-oxo-prostaglandin A1 + NADH + H(+)</text>
        <dbReference type="Rhea" id="RHEA:41263"/>
        <dbReference type="ChEBI" id="CHEBI:15378"/>
        <dbReference type="ChEBI" id="CHEBI:57398"/>
        <dbReference type="ChEBI" id="CHEBI:57540"/>
        <dbReference type="ChEBI" id="CHEBI:57945"/>
        <dbReference type="ChEBI" id="CHEBI:85072"/>
    </reaction>
    <physiologicalReaction direction="left-to-right" evidence="18">
        <dbReference type="Rhea" id="RHEA:41264"/>
    </physiologicalReaction>
</comment>
<comment type="catalytic activity">
    <reaction evidence="16">
        <text>resolvin D2 + NAD(+) = 7-oxoresolvin D2 + NADH + H(+)</text>
        <dbReference type="Rhea" id="RHEA:53584"/>
        <dbReference type="ChEBI" id="CHEBI:15378"/>
        <dbReference type="ChEBI" id="CHEBI:57540"/>
        <dbReference type="ChEBI" id="CHEBI:57945"/>
        <dbReference type="ChEBI" id="CHEBI:133367"/>
        <dbReference type="ChEBI" id="CHEBI:137497"/>
    </reaction>
    <physiologicalReaction direction="left-to-right" evidence="16">
        <dbReference type="Rhea" id="RHEA:53585"/>
    </physiologicalReaction>
</comment>
<evidence type="ECO:0000313" key="25">
    <source>
        <dbReference type="Proteomes" id="UP000472271"/>
    </source>
</evidence>
<dbReference type="GO" id="GO:0005737">
    <property type="term" value="C:cytoplasm"/>
    <property type="evidence" value="ECO:0007669"/>
    <property type="project" value="TreeGrafter"/>
</dbReference>
<evidence type="ECO:0000256" key="15">
    <source>
        <dbReference type="ARBA" id="ARBA00048170"/>
    </source>
</evidence>
<reference evidence="24" key="2">
    <citation type="submission" date="2025-08" db="UniProtKB">
        <authorList>
            <consortium name="Ensembl"/>
        </authorList>
    </citation>
    <scope>IDENTIFICATION</scope>
</reference>
<dbReference type="Gene3D" id="3.40.50.720">
    <property type="entry name" value="NAD(P)-binding Rossmann-like Domain"/>
    <property type="match status" value="1"/>
</dbReference>
<dbReference type="PROSITE" id="PS00061">
    <property type="entry name" value="ADH_SHORT"/>
    <property type="match status" value="1"/>
</dbReference>
<dbReference type="SUPFAM" id="SSF51735">
    <property type="entry name" value="NAD(P)-binding Rossmann-fold domains"/>
    <property type="match status" value="1"/>
</dbReference>
<dbReference type="GO" id="GO:0016404">
    <property type="term" value="F:15-hydroxyprostaglandin dehydrogenase (NAD+) activity"/>
    <property type="evidence" value="ECO:0007669"/>
    <property type="project" value="UniProtKB-EC"/>
</dbReference>
<keyword evidence="3" id="KW-0560">Oxidoreductase</keyword>
<name>A0A672YW60_9TELE</name>
<dbReference type="InterPro" id="IPR002347">
    <property type="entry name" value="SDR_fam"/>
</dbReference>
<dbReference type="InterPro" id="IPR020904">
    <property type="entry name" value="Sc_DH/Rdtase_CS"/>
</dbReference>
<reference evidence="24" key="3">
    <citation type="submission" date="2025-09" db="UniProtKB">
        <authorList>
            <consortium name="Ensembl"/>
        </authorList>
    </citation>
    <scope>IDENTIFICATION</scope>
</reference>
<evidence type="ECO:0000256" key="13">
    <source>
        <dbReference type="ARBA" id="ARBA00048140"/>
    </source>
</evidence>
<accession>A0A672YW60</accession>
<evidence type="ECO:0000256" key="9">
    <source>
        <dbReference type="ARBA" id="ARBA00045705"/>
    </source>
</evidence>
<comment type="catalytic activity">
    <reaction evidence="19">
        <text>prostaglandin E2 + NAD(+) = 15-oxoprostaglandin E2 + NADH + H(+)</text>
        <dbReference type="Rhea" id="RHEA:11876"/>
        <dbReference type="ChEBI" id="CHEBI:15378"/>
        <dbReference type="ChEBI" id="CHEBI:57400"/>
        <dbReference type="ChEBI" id="CHEBI:57540"/>
        <dbReference type="ChEBI" id="CHEBI:57945"/>
        <dbReference type="ChEBI" id="CHEBI:606564"/>
        <dbReference type="EC" id="1.1.1.141"/>
    </reaction>
    <physiologicalReaction direction="left-to-right" evidence="19">
        <dbReference type="Rhea" id="RHEA:11877"/>
    </physiologicalReaction>
</comment>
<dbReference type="CDD" id="cd05323">
    <property type="entry name" value="ADH_SDR_c_like"/>
    <property type="match status" value="1"/>
</dbReference>
<comment type="catalytic activity">
    <reaction evidence="22">
        <text>resolvin E1 + NAD(+) = 18-oxo-resolvin E1 + NADH + H(+)</text>
        <dbReference type="Rhea" id="RHEA:49244"/>
        <dbReference type="ChEBI" id="CHEBI:15378"/>
        <dbReference type="ChEBI" id="CHEBI:57540"/>
        <dbReference type="ChEBI" id="CHEBI:57945"/>
        <dbReference type="ChEBI" id="CHEBI:91000"/>
        <dbReference type="ChEBI" id="CHEBI:91001"/>
    </reaction>
    <physiologicalReaction direction="left-to-right" evidence="22">
        <dbReference type="Rhea" id="RHEA:49245"/>
    </physiologicalReaction>
</comment>
<dbReference type="GO" id="GO:0047034">
    <property type="term" value="F:15-hydroxyicosatetraenoate dehydrogenase activity"/>
    <property type="evidence" value="ECO:0007669"/>
    <property type="project" value="UniProtKB-EC"/>
</dbReference>
<comment type="similarity">
    <text evidence="1 23">Belongs to the short-chain dehydrogenases/reductases (SDR) family.</text>
</comment>
<evidence type="ECO:0000256" key="7">
    <source>
        <dbReference type="ARBA" id="ARBA00041812"/>
    </source>
</evidence>
<dbReference type="PRINTS" id="PR00080">
    <property type="entry name" value="SDRFAMILY"/>
</dbReference>
<proteinExistence type="inferred from homology"/>
<dbReference type="InterPro" id="IPR036291">
    <property type="entry name" value="NAD(P)-bd_dom_sf"/>
</dbReference>
<dbReference type="PANTHER" id="PTHR44229:SF5">
    <property type="entry name" value="15-HYDROXYPROSTAGLANDIN DEHYDROGENASE [NAD(+)]"/>
    <property type="match status" value="1"/>
</dbReference>
<comment type="catalytic activity">
    <reaction evidence="21">
        <text>(15S)-hydroxy-(5Z,8Z,11Z,13E)-eicosatetraenoate + NAD(+) = 15-oxo-(5Z,8Z,11Z,13E)-eicosatetraenoate + NADH + H(+)</text>
        <dbReference type="Rhea" id="RHEA:23260"/>
        <dbReference type="ChEBI" id="CHEBI:15378"/>
        <dbReference type="ChEBI" id="CHEBI:57409"/>
        <dbReference type="ChEBI" id="CHEBI:57410"/>
        <dbReference type="ChEBI" id="CHEBI:57540"/>
        <dbReference type="ChEBI" id="CHEBI:57945"/>
        <dbReference type="EC" id="1.1.1.232"/>
    </reaction>
    <physiologicalReaction direction="left-to-right" evidence="21">
        <dbReference type="Rhea" id="RHEA:23261"/>
    </physiologicalReaction>
</comment>
<dbReference type="AlphaFoldDB" id="A0A672YW60"/>
<evidence type="ECO:0000256" key="17">
    <source>
        <dbReference type="ARBA" id="ARBA00048535"/>
    </source>
</evidence>
<evidence type="ECO:0000256" key="18">
    <source>
        <dbReference type="ARBA" id="ARBA00048611"/>
    </source>
</evidence>
<dbReference type="OrthoDB" id="37659at2759"/>
<evidence type="ECO:0000256" key="20">
    <source>
        <dbReference type="ARBA" id="ARBA00048921"/>
    </source>
</evidence>
<dbReference type="PANTHER" id="PTHR44229">
    <property type="entry name" value="15-HYDROXYPROSTAGLANDIN DEHYDROGENASE [NAD(+)]"/>
    <property type="match status" value="1"/>
</dbReference>
<keyword evidence="2" id="KW-0644">Prostaglandin metabolism</keyword>
<evidence type="ECO:0000256" key="21">
    <source>
        <dbReference type="ARBA" id="ARBA00049151"/>
    </source>
</evidence>
<gene>
    <name evidence="24" type="primary">zgc:56585</name>
</gene>
<dbReference type="FunFam" id="3.40.50.720:FF:000149">
    <property type="entry name" value="15-hydroxyprostaglandin dehydrogenase [NAD(+)]"/>
    <property type="match status" value="1"/>
</dbReference>
<comment type="catalytic activity">
    <reaction evidence="15">
        <text>resolvin D1 + NAD(+) = 17-oxoresolvin D1 + NADH + H(+)</text>
        <dbReference type="Rhea" id="RHEA:50128"/>
        <dbReference type="ChEBI" id="CHEBI:15378"/>
        <dbReference type="ChEBI" id="CHEBI:57540"/>
        <dbReference type="ChEBI" id="CHEBI:57945"/>
        <dbReference type="ChEBI" id="CHEBI:132079"/>
        <dbReference type="ChEBI" id="CHEBI:132081"/>
    </reaction>
    <physiologicalReaction direction="left-to-right" evidence="15">
        <dbReference type="Rhea" id="RHEA:50129"/>
    </physiologicalReaction>
</comment>
<sequence>MALVGKIAAVTGAGKGIGQALTETLLKNGAKVALLDVNEAAGKSLAEALGKQYGQDKVLFINCNVESDEQMKAAFQKIIETFEAIDIFCNNAGILNETQWEKTISINLMGVIRGAYLALEHMNKLTGGRGGVILNTASMAGLGPLLSCPAYTASKHGVVGFTRAMGAASAASGYGVRFNALCPGFVQTDLFNNIQGNLGQFSHLRDAAQLLIDKMGTMTASEVVECVIELLTDETKNGEVFYVYPQGTSYVTFPSMVK</sequence>
<evidence type="ECO:0000256" key="1">
    <source>
        <dbReference type="ARBA" id="ARBA00006484"/>
    </source>
</evidence>
<comment type="catalytic activity">
    <reaction evidence="17">
        <text>lipoxin A4 + NAD(+) = 15-oxo-(5S,6R)-dihydroxy-(7E,9E,11Z,13E)-eicosatetraenoate + NADH + H(+)</text>
        <dbReference type="Rhea" id="RHEA:41572"/>
        <dbReference type="ChEBI" id="CHEBI:15378"/>
        <dbReference type="ChEBI" id="CHEBI:57540"/>
        <dbReference type="ChEBI" id="CHEBI:57945"/>
        <dbReference type="ChEBI" id="CHEBI:67026"/>
        <dbReference type="ChEBI" id="CHEBI:78311"/>
    </reaction>
    <physiologicalReaction direction="left-to-right" evidence="17">
        <dbReference type="Rhea" id="RHEA:41573"/>
    </physiologicalReaction>
</comment>
<comment type="catalytic activity">
    <reaction evidence="20">
        <text>resolvin D2 + NAD(+) = 16-oxoresolvin D2 + NADH + H(+)</text>
        <dbReference type="Rhea" id="RHEA:53588"/>
        <dbReference type="ChEBI" id="CHEBI:15378"/>
        <dbReference type="ChEBI" id="CHEBI:57540"/>
        <dbReference type="ChEBI" id="CHEBI:57945"/>
        <dbReference type="ChEBI" id="CHEBI:133367"/>
        <dbReference type="ChEBI" id="CHEBI:137498"/>
    </reaction>
    <physiologicalReaction direction="left-to-right" evidence="20">
        <dbReference type="Rhea" id="RHEA:53589"/>
    </physiologicalReaction>
</comment>
<evidence type="ECO:0000256" key="8">
    <source>
        <dbReference type="ARBA" id="ARBA00042026"/>
    </source>
</evidence>
<evidence type="ECO:0000313" key="24">
    <source>
        <dbReference type="Ensembl" id="ENSSORP00005008833.1"/>
    </source>
</evidence>
<comment type="catalytic activity">
    <reaction evidence="13">
        <text>15-oxo-(5S,6R)-dihydroxy-(7E,9E,11Z)-eicosatrienoate + NADH + H(+) = (5S,6R,15S)-trihydroxy-(7E,9E,11Z)-eicosatrienoate + NAD(+)</text>
        <dbReference type="Rhea" id="RHEA:41596"/>
        <dbReference type="ChEBI" id="CHEBI:15378"/>
        <dbReference type="ChEBI" id="CHEBI:57540"/>
        <dbReference type="ChEBI" id="CHEBI:57945"/>
        <dbReference type="ChEBI" id="CHEBI:78325"/>
        <dbReference type="ChEBI" id="CHEBI:78329"/>
    </reaction>
    <physiologicalReaction direction="left-to-right" evidence="13">
        <dbReference type="Rhea" id="RHEA:41597"/>
    </physiologicalReaction>
</comment>
<dbReference type="FunCoup" id="A0A672YW60">
    <property type="interactions" value="1"/>
</dbReference>
<evidence type="ECO:0000256" key="6">
    <source>
        <dbReference type="ARBA" id="ARBA00040276"/>
    </source>
</evidence>
<keyword evidence="25" id="KW-1185">Reference proteome</keyword>
<evidence type="ECO:0000256" key="22">
    <source>
        <dbReference type="ARBA" id="ARBA00049188"/>
    </source>
</evidence>
<comment type="catalytic activity">
    <reaction evidence="12">
        <text>14-hydroxy-(4Z,7Z,10Z,12E,16Z,19Z)-docosahexaenoate + NAD(+) = 14-oxo-(4Z,7Z,10Z,12E,16Z,19Z)-docosahexaenoate + NADH + H(+)</text>
        <dbReference type="Rhea" id="RHEA:48952"/>
        <dbReference type="ChEBI" id="CHEBI:15378"/>
        <dbReference type="ChEBI" id="CHEBI:57540"/>
        <dbReference type="ChEBI" id="CHEBI:57945"/>
        <dbReference type="ChEBI" id="CHEBI:90866"/>
        <dbReference type="ChEBI" id="CHEBI:90867"/>
    </reaction>
    <physiologicalReaction direction="left-to-right" evidence="12">
        <dbReference type="Rhea" id="RHEA:48953"/>
    </physiologicalReaction>
</comment>
<comment type="catalytic activity">
    <reaction evidence="11">
        <text>resolvin D1 + NAD(+) = 8-oxoresolvin D1 + NADH + H(+)</text>
        <dbReference type="Rhea" id="RHEA:50124"/>
        <dbReference type="ChEBI" id="CHEBI:15378"/>
        <dbReference type="ChEBI" id="CHEBI:57540"/>
        <dbReference type="ChEBI" id="CHEBI:57945"/>
        <dbReference type="ChEBI" id="CHEBI:132079"/>
        <dbReference type="ChEBI" id="CHEBI:132080"/>
    </reaction>
    <physiologicalReaction direction="left-to-right" evidence="11">
        <dbReference type="Rhea" id="RHEA:50125"/>
    </physiologicalReaction>
</comment>
<comment type="catalytic activity">
    <reaction evidence="10">
        <text>prostaglandin E1 + NAD(+) = 15-oxoprostaglandin E1 + NADH + H(+)</text>
        <dbReference type="Rhea" id="RHEA:16477"/>
        <dbReference type="ChEBI" id="CHEBI:15378"/>
        <dbReference type="ChEBI" id="CHEBI:57397"/>
        <dbReference type="ChEBI" id="CHEBI:57401"/>
        <dbReference type="ChEBI" id="CHEBI:57540"/>
        <dbReference type="ChEBI" id="CHEBI:57945"/>
    </reaction>
    <physiologicalReaction direction="left-to-right" evidence="10">
        <dbReference type="Rhea" id="RHEA:16478"/>
    </physiologicalReaction>
</comment>
<evidence type="ECO:0000256" key="10">
    <source>
        <dbReference type="ARBA" id="ARBA00047325"/>
    </source>
</evidence>
<evidence type="ECO:0000256" key="16">
    <source>
        <dbReference type="ARBA" id="ARBA00048393"/>
    </source>
</evidence>
<reference evidence="24" key="1">
    <citation type="submission" date="2019-06" db="EMBL/GenBank/DDBJ databases">
        <authorList>
            <consortium name="Wellcome Sanger Institute Data Sharing"/>
        </authorList>
    </citation>
    <scope>NUCLEOTIDE SEQUENCE [LARGE SCALE GENOMIC DNA]</scope>
</reference>
<evidence type="ECO:0000256" key="3">
    <source>
        <dbReference type="ARBA" id="ARBA00023002"/>
    </source>
</evidence>
<evidence type="ECO:0000256" key="2">
    <source>
        <dbReference type="ARBA" id="ARBA00022501"/>
    </source>
</evidence>
<evidence type="ECO:0000256" key="14">
    <source>
        <dbReference type="ARBA" id="ARBA00048144"/>
    </source>
</evidence>
<dbReference type="Ensembl" id="ENSSORT00005009134.1">
    <property type="protein sequence ID" value="ENSSORP00005008833.1"/>
    <property type="gene ID" value="ENSSORG00005004870.1"/>
</dbReference>
<evidence type="ECO:0000256" key="12">
    <source>
        <dbReference type="ARBA" id="ARBA00048008"/>
    </source>
</evidence>
<dbReference type="GO" id="GO:0006693">
    <property type="term" value="P:prostaglandin metabolic process"/>
    <property type="evidence" value="ECO:0007669"/>
    <property type="project" value="UniProtKB-KW"/>
</dbReference>
<dbReference type="Pfam" id="PF00106">
    <property type="entry name" value="adh_short"/>
    <property type="match status" value="1"/>
</dbReference>
<keyword evidence="2" id="KW-0443">Lipid metabolism</keyword>
<evidence type="ECO:0000256" key="4">
    <source>
        <dbReference type="ARBA" id="ARBA00038968"/>
    </source>
</evidence>
<dbReference type="PRINTS" id="PR00081">
    <property type="entry name" value="GDHRDH"/>
</dbReference>
<keyword evidence="2" id="KW-0276">Fatty acid metabolism</keyword>
<evidence type="ECO:0000256" key="11">
    <source>
        <dbReference type="ARBA" id="ARBA00047672"/>
    </source>
</evidence>
<dbReference type="EC" id="1.1.1.232" evidence="5"/>
<evidence type="ECO:0000256" key="5">
    <source>
        <dbReference type="ARBA" id="ARBA00039060"/>
    </source>
</evidence>
<dbReference type="EC" id="1.1.1.141" evidence="4"/>
<comment type="catalytic activity">
    <reaction evidence="14">
        <text>(11R)-hydroxy-(5Z,8Z,12E,14Z)-eicosatetraenoate + NAD(+) = 11-oxo-(5Z,8Z,12E,14Z)-eicosatetraenoate + NADH + H(+)</text>
        <dbReference type="Rhea" id="RHEA:48640"/>
        <dbReference type="ChEBI" id="CHEBI:15378"/>
        <dbReference type="ChEBI" id="CHEBI:57540"/>
        <dbReference type="ChEBI" id="CHEBI:57945"/>
        <dbReference type="ChEBI" id="CHEBI:78836"/>
        <dbReference type="ChEBI" id="CHEBI:90697"/>
    </reaction>
    <physiologicalReaction direction="left-to-right" evidence="14">
        <dbReference type="Rhea" id="RHEA:48641"/>
    </physiologicalReaction>
</comment>
<comment type="function">
    <text evidence="9">Catalyzes the NAD-dependent dehydrogenation (oxidation) of a broad array of hydroxylated polyunsaturated fatty acids (mainly eicosanoids and docosanoids, including prostaglandins, lipoxins and resolvins), yielding their corresponding keto (oxo) metabolites. Decreases the levels of the pro-proliferative prostaglandins such as prostaglandin E2 (whose activity is increased in cancer because of an increase in the expression of cyclooxygenase 2) and generates oxo-fatty acid products that can profoundly influence cell function by abrogating pro-inflammatory cytokine expression. Converts resolvins E1, D1 and D2 to their oxo products, which represents a mode of resolvin inactivation. Resolvin E1 plays important roles during the resolution phase of acute inflammation, while resolvins D1 and D2 have a unique role in obesity-induced adipose inflammation.</text>
</comment>
<protein>
    <recommendedName>
        <fullName evidence="6">15-hydroxyprostaglandin dehydrogenase [NAD(+)]</fullName>
        <ecNumber evidence="4">1.1.1.141</ecNumber>
        <ecNumber evidence="5">1.1.1.232</ecNumber>
    </recommendedName>
    <alternativeName>
        <fullName evidence="8">Eicosanoid/docosanoid dehydrogenase [NAD(+)]</fullName>
    </alternativeName>
    <alternativeName>
        <fullName evidence="7">Prostaglandin dehydrogenase 1</fullName>
    </alternativeName>
</protein>
<dbReference type="Proteomes" id="UP000472271">
    <property type="component" value="Chromosome 14"/>
</dbReference>
<dbReference type="InParanoid" id="A0A672YW60"/>
<evidence type="ECO:0000256" key="23">
    <source>
        <dbReference type="RuleBase" id="RU000363"/>
    </source>
</evidence>
<evidence type="ECO:0000256" key="19">
    <source>
        <dbReference type="ARBA" id="ARBA00048739"/>
    </source>
</evidence>